<dbReference type="EMBL" id="RCDD01000002">
    <property type="protein sequence ID" value="RLK58522.1"/>
    <property type="molecule type" value="Genomic_DNA"/>
</dbReference>
<gene>
    <name evidence="4" type="ORF">CLV68_2989</name>
</gene>
<dbReference type="InterPro" id="IPR002347">
    <property type="entry name" value="SDR_fam"/>
</dbReference>
<dbReference type="Gene3D" id="3.40.50.720">
    <property type="entry name" value="NAD(P)-binding Rossmann-like Domain"/>
    <property type="match status" value="1"/>
</dbReference>
<dbReference type="OrthoDB" id="9808187at2"/>
<dbReference type="InterPro" id="IPR057326">
    <property type="entry name" value="KR_dom"/>
</dbReference>
<keyword evidence="2" id="KW-0560">Oxidoreductase</keyword>
<name>A0A421B2A0_9PSEU</name>
<comment type="similarity">
    <text evidence="1">Belongs to the short-chain dehydrogenases/reductases (SDR) family.</text>
</comment>
<comment type="caution">
    <text evidence="4">The sequence shown here is derived from an EMBL/GenBank/DDBJ whole genome shotgun (WGS) entry which is preliminary data.</text>
</comment>
<evidence type="ECO:0000256" key="2">
    <source>
        <dbReference type="ARBA" id="ARBA00023002"/>
    </source>
</evidence>
<dbReference type="CDD" id="cd05233">
    <property type="entry name" value="SDR_c"/>
    <property type="match status" value="1"/>
</dbReference>
<dbReference type="SUPFAM" id="SSF51735">
    <property type="entry name" value="NAD(P)-binding Rossmann-fold domains"/>
    <property type="match status" value="1"/>
</dbReference>
<proteinExistence type="inferred from homology"/>
<keyword evidence="5" id="KW-1185">Reference proteome</keyword>
<dbReference type="Proteomes" id="UP000282454">
    <property type="component" value="Unassembled WGS sequence"/>
</dbReference>
<dbReference type="RefSeq" id="WP_121391246.1">
    <property type="nucleotide sequence ID" value="NZ_RCDD01000002.1"/>
</dbReference>
<protein>
    <submittedName>
        <fullName evidence="4">3-oxoacyl-[acyl-carrier protein] reductase</fullName>
    </submittedName>
</protein>
<feature type="domain" description="Ketoreductase" evidence="3">
    <location>
        <begin position="7"/>
        <end position="186"/>
    </location>
</feature>
<dbReference type="PRINTS" id="PR00081">
    <property type="entry name" value="GDHRDH"/>
</dbReference>
<dbReference type="InterPro" id="IPR036291">
    <property type="entry name" value="NAD(P)-bd_dom_sf"/>
</dbReference>
<accession>A0A421B2A0</accession>
<dbReference type="Pfam" id="PF00106">
    <property type="entry name" value="adh_short"/>
    <property type="match status" value="1"/>
</dbReference>
<dbReference type="GO" id="GO:0016491">
    <property type="term" value="F:oxidoreductase activity"/>
    <property type="evidence" value="ECO:0007669"/>
    <property type="project" value="UniProtKB-KW"/>
</dbReference>
<evidence type="ECO:0000313" key="5">
    <source>
        <dbReference type="Proteomes" id="UP000282454"/>
    </source>
</evidence>
<reference evidence="4 5" key="1">
    <citation type="submission" date="2018-10" db="EMBL/GenBank/DDBJ databases">
        <title>Genomic Encyclopedia of Archaeal and Bacterial Type Strains, Phase II (KMG-II): from individual species to whole genera.</title>
        <authorList>
            <person name="Goeker M."/>
        </authorList>
    </citation>
    <scope>NUCLEOTIDE SEQUENCE [LARGE SCALE GENOMIC DNA]</scope>
    <source>
        <strain evidence="4 5">DSM 45657</strain>
    </source>
</reference>
<dbReference type="PANTHER" id="PTHR43669">
    <property type="entry name" value="5-KETO-D-GLUCONATE 5-REDUCTASE"/>
    <property type="match status" value="1"/>
</dbReference>
<dbReference type="PANTHER" id="PTHR43669:SF3">
    <property type="entry name" value="ALCOHOL DEHYDROGENASE, PUTATIVE (AFU_ORTHOLOGUE AFUA_3G03445)-RELATED"/>
    <property type="match status" value="1"/>
</dbReference>
<organism evidence="4 5">
    <name type="scientific">Actinokineospora cianjurensis</name>
    <dbReference type="NCBI Taxonomy" id="585224"/>
    <lineage>
        <taxon>Bacteria</taxon>
        <taxon>Bacillati</taxon>
        <taxon>Actinomycetota</taxon>
        <taxon>Actinomycetes</taxon>
        <taxon>Pseudonocardiales</taxon>
        <taxon>Pseudonocardiaceae</taxon>
        <taxon>Actinokineospora</taxon>
    </lineage>
</organism>
<sequence length="246" mass="26488">MIDIRGQVAFLTGAAEGLGREIARELVAGGMRVALLDVQADKLDRLVEELRGGGADVFPVVVDLADAEATRAATEQALAHYGTPRVLIHNAAVLREVSMLDVTFDNWRREVDIILQAAFVLTKTVWSGMVEAKGGSVVFMSSGSALFGFVKETAYTPGKHAQEGLMKVLAIEGKEHGIAVNTMSTGRPIDTPMSDSHYTEEMRIGIVPPDRLAPAFAFLAGIDADFATGQRFNAYQVSEAIRAARR</sequence>
<evidence type="ECO:0000259" key="3">
    <source>
        <dbReference type="SMART" id="SM00822"/>
    </source>
</evidence>
<evidence type="ECO:0000256" key="1">
    <source>
        <dbReference type="ARBA" id="ARBA00006484"/>
    </source>
</evidence>
<dbReference type="AlphaFoldDB" id="A0A421B2A0"/>
<evidence type="ECO:0000313" key="4">
    <source>
        <dbReference type="EMBL" id="RLK58522.1"/>
    </source>
</evidence>
<dbReference type="SMART" id="SM00822">
    <property type="entry name" value="PKS_KR"/>
    <property type="match status" value="1"/>
</dbReference>